<dbReference type="Proteomes" id="UP001055159">
    <property type="component" value="Chromosome"/>
</dbReference>
<accession>A0A9X2YHK8</accession>
<evidence type="ECO:0000313" key="3">
    <source>
        <dbReference type="Proteomes" id="UP001055159"/>
    </source>
</evidence>
<evidence type="ECO:0000313" key="1">
    <source>
        <dbReference type="EMBL" id="MCV7073475.1"/>
    </source>
</evidence>
<dbReference type="InterPro" id="IPR011050">
    <property type="entry name" value="Pectin_lyase_fold/virulence"/>
</dbReference>
<dbReference type="RefSeq" id="WP_239735834.1">
    <property type="nucleotide sequence ID" value="NZ_CP092427.2"/>
</dbReference>
<keyword evidence="3" id="KW-1185">Reference proteome</keyword>
<evidence type="ECO:0000313" key="4">
    <source>
        <dbReference type="Proteomes" id="UP001140272"/>
    </source>
</evidence>
<protein>
    <recommendedName>
        <fullName evidence="5">Right handed beta helix region</fullName>
    </recommendedName>
</protein>
<dbReference type="InterPro" id="IPR012334">
    <property type="entry name" value="Pectin_lyas_fold"/>
</dbReference>
<gene>
    <name evidence="1" type="ORF">H7H73_27320</name>
    <name evidence="2" type="ORF">MJO55_07240</name>
</gene>
<proteinExistence type="predicted"/>
<name>A0A9X2YHK8_9MYCO</name>
<dbReference type="SUPFAM" id="SSF51126">
    <property type="entry name" value="Pectin lyase-like"/>
    <property type="match status" value="1"/>
</dbReference>
<evidence type="ECO:0000313" key="2">
    <source>
        <dbReference type="EMBL" id="ULP38214.1"/>
    </source>
</evidence>
<dbReference type="EMBL" id="JACKRN010000872">
    <property type="protein sequence ID" value="MCV7073475.1"/>
    <property type="molecule type" value="Genomic_DNA"/>
</dbReference>
<reference evidence="1" key="2">
    <citation type="journal article" date="2022" name="BMC Genomics">
        <title>Comparative genome analysis of mycobacteria focusing on tRNA and non-coding RNA.</title>
        <authorList>
            <person name="Behra P.R.K."/>
            <person name="Pettersson B.M.F."/>
            <person name="Ramesh M."/>
            <person name="Das S."/>
            <person name="Dasgupta S."/>
            <person name="Kirsebom L.A."/>
        </authorList>
    </citation>
    <scope>NUCLEOTIDE SEQUENCE</scope>
    <source>
        <strain evidence="1">DSM 45406</strain>
    </source>
</reference>
<dbReference type="Proteomes" id="UP001140272">
    <property type="component" value="Unassembled WGS sequence"/>
</dbReference>
<reference evidence="2" key="3">
    <citation type="submission" date="2022-08" db="EMBL/GenBank/DDBJ databases">
        <title>Whole genome sequencing of non-tuberculosis mycobacteria type-strains.</title>
        <authorList>
            <person name="Igarashi Y."/>
            <person name="Osugi A."/>
            <person name="Mitarai S."/>
        </authorList>
    </citation>
    <scope>NUCLEOTIDE SEQUENCE</scope>
    <source>
        <strain evidence="2">JCM 16372</strain>
    </source>
</reference>
<sequence>MRLALGALAGASLLTDPLEVGVPTAVAAPMVTFYVANTGDDNADGLTPDTAWRSIKRMNFSTPDYARVLFRRGDTFYGELAPPLGCELGAYGQGPRPVLTMFKLLNQPSSWTLHSPKVWRIEIAAPETHEGYTASTDANIGYLMVDGVVKATLKFNLDELFQDWDFYCDIENGVLYVRSEMNPSDRTEDLRAAPNGNAFGGTGRVIYCEKGFNNIHDLHITGSGGCGIGGTGSGVWIHDCLIDYIGGAELLDGSQRRYGNGIEHWVNVSGWLIERNEICQVYDAAWSPQGYAGAHGGWRDLTVRNNFIHECTQSFEFWSTGEPTAPGYERVLVQGNYCENGGYSSFADARPDQDVRVHLLTYKLRTPVDITIERNVFVNAFSAYSYHSEAPPTSMVTRENVICLRRGQRLEVQSQRAIESAMEWQAETGRESGSTMKVAV</sequence>
<dbReference type="AlphaFoldDB" id="A0A9X2YHK8"/>
<dbReference type="Gene3D" id="2.160.20.10">
    <property type="entry name" value="Single-stranded right-handed beta-helix, Pectin lyase-like"/>
    <property type="match status" value="1"/>
</dbReference>
<evidence type="ECO:0008006" key="5">
    <source>
        <dbReference type="Google" id="ProtNLM"/>
    </source>
</evidence>
<reference evidence="1" key="1">
    <citation type="submission" date="2020-07" db="EMBL/GenBank/DDBJ databases">
        <authorList>
            <person name="Pettersson B.M.F."/>
            <person name="Behra P.R.K."/>
            <person name="Ramesh M."/>
            <person name="Das S."/>
            <person name="Dasgupta S."/>
            <person name="Kirsebom L.A."/>
        </authorList>
    </citation>
    <scope>NUCLEOTIDE SEQUENCE</scope>
    <source>
        <strain evidence="1">DSM 45406</strain>
    </source>
</reference>
<dbReference type="EMBL" id="CP092427">
    <property type="protein sequence ID" value="ULP38214.1"/>
    <property type="molecule type" value="Genomic_DNA"/>
</dbReference>
<organism evidence="1 4">
    <name type="scientific">Mycolicibacterium rufum</name>
    <dbReference type="NCBI Taxonomy" id="318424"/>
    <lineage>
        <taxon>Bacteria</taxon>
        <taxon>Bacillati</taxon>
        <taxon>Actinomycetota</taxon>
        <taxon>Actinomycetes</taxon>
        <taxon>Mycobacteriales</taxon>
        <taxon>Mycobacteriaceae</taxon>
        <taxon>Mycolicibacterium</taxon>
    </lineage>
</organism>